<evidence type="ECO:0008006" key="3">
    <source>
        <dbReference type="Google" id="ProtNLM"/>
    </source>
</evidence>
<dbReference type="Proteomes" id="UP001589793">
    <property type="component" value="Unassembled WGS sequence"/>
</dbReference>
<proteinExistence type="predicted"/>
<dbReference type="EMBL" id="JBHLSV010000022">
    <property type="protein sequence ID" value="MFC0675337.1"/>
    <property type="molecule type" value="Genomic_DNA"/>
</dbReference>
<gene>
    <name evidence="1" type="ORF">ACFFF6_15335</name>
</gene>
<protein>
    <recommendedName>
        <fullName evidence="3">DUF3592 domain-containing protein</fullName>
    </recommendedName>
</protein>
<evidence type="ECO:0000313" key="1">
    <source>
        <dbReference type="EMBL" id="MFC0675337.1"/>
    </source>
</evidence>
<sequence length="87" mass="9420">MIVLGLGLVLLGGLAGLVTTLIVHSVISSRNRDLVVRYRYEVGTDTAVANLRSGDELVGENNRQRSTTISAMNSTSPLVRVQKIQVR</sequence>
<comment type="caution">
    <text evidence="1">The sequence shown here is derived from an EMBL/GenBank/DDBJ whole genome shotgun (WGS) entry which is preliminary data.</text>
</comment>
<dbReference type="RefSeq" id="WP_376982285.1">
    <property type="nucleotide sequence ID" value="NZ_JBHLSV010000022.1"/>
</dbReference>
<reference evidence="1 2" key="1">
    <citation type="submission" date="2024-09" db="EMBL/GenBank/DDBJ databases">
        <authorList>
            <person name="Sun Q."/>
            <person name="Mori K."/>
        </authorList>
    </citation>
    <scope>NUCLEOTIDE SEQUENCE [LARGE SCALE GENOMIC DNA]</scope>
    <source>
        <strain evidence="1 2">CICC 10874</strain>
    </source>
</reference>
<accession>A0ABV6REB4</accession>
<keyword evidence="2" id="KW-1185">Reference proteome</keyword>
<organism evidence="1 2">
    <name type="scientific">Brachybacterium hainanense</name>
    <dbReference type="NCBI Taxonomy" id="1541174"/>
    <lineage>
        <taxon>Bacteria</taxon>
        <taxon>Bacillati</taxon>
        <taxon>Actinomycetota</taxon>
        <taxon>Actinomycetes</taxon>
        <taxon>Micrococcales</taxon>
        <taxon>Dermabacteraceae</taxon>
        <taxon>Brachybacterium</taxon>
    </lineage>
</organism>
<evidence type="ECO:0000313" key="2">
    <source>
        <dbReference type="Proteomes" id="UP001589793"/>
    </source>
</evidence>
<name>A0ABV6REB4_9MICO</name>